<dbReference type="PANTHER" id="PTHR33297:SF4">
    <property type="entry name" value="AMASTIN"/>
    <property type="match status" value="1"/>
</dbReference>
<dbReference type="VEuPathDB" id="TriTrypDB:LDHU3_34.1700"/>
<dbReference type="Proteomes" id="UP000601710">
    <property type="component" value="Chromosome 34"/>
</dbReference>
<dbReference type="VEuPathDB" id="TriTrypDB:LdBPK_341040.1"/>
<feature type="transmembrane region" description="Helical" evidence="1">
    <location>
        <begin position="12"/>
        <end position="30"/>
    </location>
</feature>
<dbReference type="PANTHER" id="PTHR33297">
    <property type="entry name" value="AMASTIN-LIKE SURFACE PROTEIN-LIKE PROTEIN-RELATED"/>
    <property type="match status" value="1"/>
</dbReference>
<evidence type="ECO:0000256" key="1">
    <source>
        <dbReference type="SAM" id="Phobius"/>
    </source>
</evidence>
<organism evidence="2 3">
    <name type="scientific">Leishmania donovani</name>
    <dbReference type="NCBI Taxonomy" id="5661"/>
    <lineage>
        <taxon>Eukaryota</taxon>
        <taxon>Discoba</taxon>
        <taxon>Euglenozoa</taxon>
        <taxon>Kinetoplastea</taxon>
        <taxon>Metakinetoplastina</taxon>
        <taxon>Trypanosomatida</taxon>
        <taxon>Trypanosomatidae</taxon>
        <taxon>Leishmaniinae</taxon>
        <taxon>Leishmania</taxon>
    </lineage>
</organism>
<feature type="transmembrane region" description="Helical" evidence="1">
    <location>
        <begin position="182"/>
        <end position="201"/>
    </location>
</feature>
<protein>
    <submittedName>
        <fullName evidence="2">Amastin-like_protein/GeneDB:LmjF.34.0970</fullName>
    </submittedName>
</protein>
<feature type="transmembrane region" description="Helical" evidence="1">
    <location>
        <begin position="112"/>
        <end position="133"/>
    </location>
</feature>
<dbReference type="InterPro" id="IPR009944">
    <property type="entry name" value="Amastin"/>
</dbReference>
<gene>
    <name evidence="2" type="ORF">LDHU3_34.1700</name>
</gene>
<evidence type="ECO:0000313" key="2">
    <source>
        <dbReference type="EMBL" id="CAC5433665.1"/>
    </source>
</evidence>
<dbReference type="Gene3D" id="1.20.140.150">
    <property type="match status" value="1"/>
</dbReference>
<keyword evidence="1" id="KW-1133">Transmembrane helix</keyword>
<proteinExistence type="predicted"/>
<evidence type="ECO:0000313" key="3">
    <source>
        <dbReference type="Proteomes" id="UP000601710"/>
    </source>
</evidence>
<feature type="transmembrane region" description="Helical" evidence="1">
    <location>
        <begin position="84"/>
        <end position="105"/>
    </location>
</feature>
<dbReference type="Pfam" id="PF07344">
    <property type="entry name" value="Amastin"/>
    <property type="match status" value="1"/>
</dbReference>
<reference evidence="2" key="1">
    <citation type="submission" date="2020-06" db="EMBL/GenBank/DDBJ databases">
        <authorList>
            <person name="Camacho E."/>
            <person name="Gonzalez-de la Fuente S."/>
            <person name="Rastrojo A."/>
            <person name="Peiro-Pastor R."/>
            <person name="Solana JC."/>
            <person name="Tabera L."/>
            <person name="Gamarro F."/>
            <person name="Carrasco-Ramiro F."/>
            <person name="Requena JM."/>
            <person name="Aguado B."/>
        </authorList>
    </citation>
    <scope>NUCLEOTIDE SEQUENCE</scope>
</reference>
<name>A0A6J8FPZ1_LEIDO</name>
<keyword evidence="1" id="KW-0472">Membrane</keyword>
<dbReference type="VEuPathDB" id="TriTrypDB:LdCL_340015900"/>
<dbReference type="EMBL" id="LR812654">
    <property type="protein sequence ID" value="CAC5433665.1"/>
    <property type="molecule type" value="Genomic_DNA"/>
</dbReference>
<keyword evidence="1" id="KW-0812">Transmembrane</keyword>
<dbReference type="AlphaFoldDB" id="A0A6J8FPZ1"/>
<sequence length="203" mass="22579">MSHSFCRVGIAIYCILQLIAFIFILAGTLIDQFRVQNVDVLSNSPCLTIWGFKDKCISLKWSVLTKDLWKGCPQRLKRFNAAEALSIAAVLISALACLIGFVMLCCCRCLRWLCLILNILATLCGCAVTALMIDAFYNNHEEGLQHYNNSCYALRQNGSVIRPSAIVDGNPVATHYNYGAGFAIYIVGWGLCFINIFFLMLPC</sequence>
<accession>A0A6J8FPZ1</accession>